<gene>
    <name evidence="2" type="ORF">GMLC_27980</name>
</gene>
<accession>A0A6V8NDL6</accession>
<evidence type="ECO:0000256" key="1">
    <source>
        <dbReference type="SAM" id="MobiDB-lite"/>
    </source>
</evidence>
<comment type="caution">
    <text evidence="2">The sequence shown here is derived from an EMBL/GenBank/DDBJ whole genome shotgun (WGS) entry which is preliminary data.</text>
</comment>
<feature type="compositionally biased region" description="Basic and acidic residues" evidence="1">
    <location>
        <begin position="61"/>
        <end position="71"/>
    </location>
</feature>
<dbReference type="Proteomes" id="UP000587586">
    <property type="component" value="Unassembled WGS sequence"/>
</dbReference>
<feature type="region of interest" description="Disordered" evidence="1">
    <location>
        <begin position="1"/>
        <end position="39"/>
    </location>
</feature>
<feature type="compositionally biased region" description="Basic and acidic residues" evidence="1">
    <location>
        <begin position="11"/>
        <end position="22"/>
    </location>
</feature>
<organism evidence="2 3">
    <name type="scientific">Geomonas limicola</name>
    <dbReference type="NCBI Taxonomy" id="2740186"/>
    <lineage>
        <taxon>Bacteria</taxon>
        <taxon>Pseudomonadati</taxon>
        <taxon>Thermodesulfobacteriota</taxon>
        <taxon>Desulfuromonadia</taxon>
        <taxon>Geobacterales</taxon>
        <taxon>Geobacteraceae</taxon>
        <taxon>Geomonas</taxon>
    </lineage>
</organism>
<reference evidence="3" key="1">
    <citation type="submission" date="2020-06" db="EMBL/GenBank/DDBJ databases">
        <title>Draft genomic sequecing of Geomonas sp. Red745.</title>
        <authorList>
            <person name="Itoh H."/>
            <person name="Xu Z.X."/>
            <person name="Ushijima N."/>
            <person name="Masuda Y."/>
            <person name="Shiratori Y."/>
            <person name="Senoo K."/>
        </authorList>
    </citation>
    <scope>NUCLEOTIDE SEQUENCE [LARGE SCALE GENOMIC DNA]</scope>
    <source>
        <strain evidence="3">Red745</strain>
    </source>
</reference>
<evidence type="ECO:0000313" key="2">
    <source>
        <dbReference type="EMBL" id="GFO69219.1"/>
    </source>
</evidence>
<dbReference type="AlphaFoldDB" id="A0A6V8NDL6"/>
<name>A0A6V8NDL6_9BACT</name>
<keyword evidence="3" id="KW-1185">Reference proteome</keyword>
<feature type="compositionally biased region" description="Basic residues" evidence="1">
    <location>
        <begin position="1"/>
        <end position="10"/>
    </location>
</feature>
<feature type="region of interest" description="Disordered" evidence="1">
    <location>
        <begin position="59"/>
        <end position="80"/>
    </location>
</feature>
<proteinExistence type="predicted"/>
<sequence>MKSAQHRGMHKFKELLPEKNEANRNPYGEDGNNSEGQDNDIKRRLIVFRKWYGEFVMQGGDHGDNGDHRDIGGLNAKIIR</sequence>
<protein>
    <submittedName>
        <fullName evidence="2">Uncharacterized protein</fullName>
    </submittedName>
</protein>
<dbReference type="EMBL" id="BLXZ01000005">
    <property type="protein sequence ID" value="GFO69219.1"/>
    <property type="molecule type" value="Genomic_DNA"/>
</dbReference>
<evidence type="ECO:0000313" key="3">
    <source>
        <dbReference type="Proteomes" id="UP000587586"/>
    </source>
</evidence>